<organism evidence="1 2">
    <name type="scientific">Octadecabacter ascidiaceicola</name>
    <dbReference type="NCBI Taxonomy" id="1655543"/>
    <lineage>
        <taxon>Bacteria</taxon>
        <taxon>Pseudomonadati</taxon>
        <taxon>Pseudomonadota</taxon>
        <taxon>Alphaproteobacteria</taxon>
        <taxon>Rhodobacterales</taxon>
        <taxon>Roseobacteraceae</taxon>
        <taxon>Octadecabacter</taxon>
    </lineage>
</organism>
<accession>A0A238KAX4</accession>
<keyword evidence="2" id="KW-1185">Reference proteome</keyword>
<reference evidence="2" key="1">
    <citation type="submission" date="2017-05" db="EMBL/GenBank/DDBJ databases">
        <authorList>
            <person name="Rodrigo-Torres L."/>
            <person name="Arahal R. D."/>
            <person name="Lucena T."/>
        </authorList>
    </citation>
    <scope>NUCLEOTIDE SEQUENCE [LARGE SCALE GENOMIC DNA]</scope>
    <source>
        <strain evidence="2">CECT 8868</strain>
    </source>
</reference>
<proteinExistence type="predicted"/>
<evidence type="ECO:0000313" key="1">
    <source>
        <dbReference type="EMBL" id="SMX39667.1"/>
    </source>
</evidence>
<name>A0A238KAX4_9RHOB</name>
<protein>
    <submittedName>
        <fullName evidence="1">Uncharacterized protein</fullName>
    </submittedName>
</protein>
<evidence type="ECO:0000313" key="2">
    <source>
        <dbReference type="Proteomes" id="UP000203464"/>
    </source>
</evidence>
<gene>
    <name evidence="1" type="ORF">OCA8868_02070</name>
</gene>
<dbReference type="AlphaFoldDB" id="A0A238KAX4"/>
<dbReference type="EMBL" id="FXYD01000003">
    <property type="protein sequence ID" value="SMX39667.1"/>
    <property type="molecule type" value="Genomic_DNA"/>
</dbReference>
<sequence length="148" mass="16330">MKAPAERSAGAFYFLGISLTSFEIRRIESLQMFKSYARAALLWFAATPVIAQEIQVRLSDVVVAVHSTHGTGIEMQFEIRGTRIRDVSDELLKELCDQFSSNVVPAVLQQRPQLDPDFIGVRVKSGGVVGSYIFEAFELDGESCGAVK</sequence>
<dbReference type="Proteomes" id="UP000203464">
    <property type="component" value="Unassembled WGS sequence"/>
</dbReference>